<dbReference type="EMBL" id="OIVN01004668">
    <property type="protein sequence ID" value="SPD18665.1"/>
    <property type="molecule type" value="Genomic_DNA"/>
</dbReference>
<evidence type="ECO:0000313" key="2">
    <source>
        <dbReference type="EMBL" id="SPD18665.1"/>
    </source>
</evidence>
<reference evidence="2" key="1">
    <citation type="submission" date="2018-02" db="EMBL/GenBank/DDBJ databases">
        <authorList>
            <person name="Cohen D.B."/>
            <person name="Kent A.D."/>
        </authorList>
    </citation>
    <scope>NUCLEOTIDE SEQUENCE</scope>
</reference>
<protein>
    <recommendedName>
        <fullName evidence="3">Peptidase A2 domain-containing protein</fullName>
    </recommendedName>
</protein>
<evidence type="ECO:0000256" key="1">
    <source>
        <dbReference type="SAM" id="MobiDB-lite"/>
    </source>
</evidence>
<gene>
    <name evidence="2" type="ORF">FSB_LOCUS46547</name>
</gene>
<organism evidence="2">
    <name type="scientific">Fagus sylvatica</name>
    <name type="common">Beechnut</name>
    <dbReference type="NCBI Taxonomy" id="28930"/>
    <lineage>
        <taxon>Eukaryota</taxon>
        <taxon>Viridiplantae</taxon>
        <taxon>Streptophyta</taxon>
        <taxon>Embryophyta</taxon>
        <taxon>Tracheophyta</taxon>
        <taxon>Spermatophyta</taxon>
        <taxon>Magnoliopsida</taxon>
        <taxon>eudicotyledons</taxon>
        <taxon>Gunneridae</taxon>
        <taxon>Pentapetalae</taxon>
        <taxon>rosids</taxon>
        <taxon>fabids</taxon>
        <taxon>Fagales</taxon>
        <taxon>Fagaceae</taxon>
        <taxon>Fagus</taxon>
    </lineage>
</organism>
<accession>A0A2N9I2W0</accession>
<feature type="region of interest" description="Disordered" evidence="1">
    <location>
        <begin position="232"/>
        <end position="258"/>
    </location>
</feature>
<dbReference type="AlphaFoldDB" id="A0A2N9I2W0"/>
<sequence length="384" mass="42968">MIGRVWEEYYGLWLMGIGSTIDLDSIEVITGVEAPEYLRGPYARKEDITGVTTTTPVINGIGQKVQNKETKSCQNKDSTRTQNNHKCLEKNRENVESETESEEAKTSQKPVGPQRGQVVQVWFGRKKRSSRGKIEAEGNQIKAEQSQETQIRSVQNSPIENAEDINNIEDIDDVENIEDMEDIENIEDVGDIEDMENVKNIEDIDTFENSEGIDDIEVEETDDIEEIEASETLESTKNGIQTGEPEIESEEPKNGKTLNCNAITLPREFMATTWVQREEDARGAVPILLAKDEECLDTGKIIFEKPTLAMCQHLKPLYIKAHMDGKPINRVLVDNGAAVNILPTSMLRKLLKMENDLIATNVSVSGFTGRAIKTKGVIPIEDQS</sequence>
<feature type="compositionally biased region" description="Polar residues" evidence="1">
    <location>
        <begin position="72"/>
        <end position="85"/>
    </location>
</feature>
<feature type="compositionally biased region" description="Polar residues" evidence="1">
    <location>
        <begin position="142"/>
        <end position="158"/>
    </location>
</feature>
<feature type="compositionally biased region" description="Polar residues" evidence="1">
    <location>
        <begin position="232"/>
        <end position="241"/>
    </location>
</feature>
<name>A0A2N9I2W0_FAGSY</name>
<feature type="compositionally biased region" description="Basic and acidic residues" evidence="1">
    <location>
        <begin position="86"/>
        <end position="95"/>
    </location>
</feature>
<evidence type="ECO:0008006" key="3">
    <source>
        <dbReference type="Google" id="ProtNLM"/>
    </source>
</evidence>
<proteinExistence type="predicted"/>
<feature type="compositionally biased region" description="Low complexity" evidence="1">
    <location>
        <begin position="108"/>
        <end position="121"/>
    </location>
</feature>
<feature type="region of interest" description="Disordered" evidence="1">
    <location>
        <begin position="69"/>
        <end position="160"/>
    </location>
</feature>